<dbReference type="GO" id="GO:0008234">
    <property type="term" value="F:cysteine-type peptidase activity"/>
    <property type="evidence" value="ECO:0007669"/>
    <property type="project" value="InterPro"/>
</dbReference>
<dbReference type="CDD" id="cd02619">
    <property type="entry name" value="Peptidase_C1"/>
    <property type="match status" value="1"/>
</dbReference>
<evidence type="ECO:0000313" key="4">
    <source>
        <dbReference type="Proteomes" id="UP000034749"/>
    </source>
</evidence>
<comment type="similarity">
    <text evidence="1">Belongs to the peptidase C1 family.</text>
</comment>
<sequence>MKKLSRKRKYNWKPDLPDQRDFSFSLKVAAPVSIPTQIDLRKKCSPIEDQGQIGSCTGNALAGLIEYLDLYPDGTFEDVSRLFIYYNERLLENTTNEDSGASLRDGIKALATWGVCRETLWPYSPKNVFNKPTKKVYLEAKEHCISTYFRLNSLNELKQCLALKFPFVFGFAVYESFETIQVARTGIMPMPKKSERMIGGHAVMAVGYDDNKKRVLVRNSWGKNWGQKGYFWMPYEYIESRNLALDFWTIRK</sequence>
<gene>
    <name evidence="3" type="ORF">UU24_C0006G0003</name>
</gene>
<reference evidence="3 4" key="1">
    <citation type="journal article" date="2015" name="Nature">
        <title>rRNA introns, odd ribosomes, and small enigmatic genomes across a large radiation of phyla.</title>
        <authorList>
            <person name="Brown C.T."/>
            <person name="Hug L.A."/>
            <person name="Thomas B.C."/>
            <person name="Sharon I."/>
            <person name="Castelle C.J."/>
            <person name="Singh A."/>
            <person name="Wilkins M.J."/>
            <person name="Williams K.H."/>
            <person name="Banfield J.F."/>
        </authorList>
    </citation>
    <scope>NUCLEOTIDE SEQUENCE [LARGE SCALE GENOMIC DNA]</scope>
</reference>
<dbReference type="EMBL" id="LBZW01000006">
    <property type="protein sequence ID" value="KKR79509.1"/>
    <property type="molecule type" value="Genomic_DNA"/>
</dbReference>
<name>A0A0G0TR93_9BACT</name>
<dbReference type="Proteomes" id="UP000034749">
    <property type="component" value="Unassembled WGS sequence"/>
</dbReference>
<organism evidence="3 4">
    <name type="scientific">Candidatus Nomurabacteria bacterium GW2011_GWA2_40_9</name>
    <dbReference type="NCBI Taxonomy" id="1618734"/>
    <lineage>
        <taxon>Bacteria</taxon>
        <taxon>Candidatus Nomuraibacteriota</taxon>
    </lineage>
</organism>
<dbReference type="Pfam" id="PF00112">
    <property type="entry name" value="Peptidase_C1"/>
    <property type="match status" value="1"/>
</dbReference>
<dbReference type="InterPro" id="IPR025660">
    <property type="entry name" value="Pept_his_AS"/>
</dbReference>
<dbReference type="PATRIC" id="fig|1618734.3.peg.213"/>
<dbReference type="Gene3D" id="3.90.70.10">
    <property type="entry name" value="Cysteine proteinases"/>
    <property type="match status" value="1"/>
</dbReference>
<evidence type="ECO:0000256" key="1">
    <source>
        <dbReference type="ARBA" id="ARBA00008455"/>
    </source>
</evidence>
<comment type="caution">
    <text evidence="3">The sequence shown here is derived from an EMBL/GenBank/DDBJ whole genome shotgun (WGS) entry which is preliminary data.</text>
</comment>
<dbReference type="PROSITE" id="PS00639">
    <property type="entry name" value="THIOL_PROTEASE_HIS"/>
    <property type="match status" value="1"/>
</dbReference>
<dbReference type="PANTHER" id="PTHR12411">
    <property type="entry name" value="CYSTEINE PROTEASE FAMILY C1-RELATED"/>
    <property type="match status" value="1"/>
</dbReference>
<protein>
    <recommendedName>
        <fullName evidence="2">Peptidase C1A papain C-terminal domain-containing protein</fullName>
    </recommendedName>
</protein>
<dbReference type="InterPro" id="IPR013128">
    <property type="entry name" value="Peptidase_C1A"/>
</dbReference>
<dbReference type="InterPro" id="IPR038765">
    <property type="entry name" value="Papain-like_cys_pep_sf"/>
</dbReference>
<dbReference type="AlphaFoldDB" id="A0A0G0TR93"/>
<dbReference type="InterPro" id="IPR000668">
    <property type="entry name" value="Peptidase_C1A_C"/>
</dbReference>
<proteinExistence type="inferred from homology"/>
<evidence type="ECO:0000259" key="2">
    <source>
        <dbReference type="SMART" id="SM00645"/>
    </source>
</evidence>
<dbReference type="GO" id="GO:0006508">
    <property type="term" value="P:proteolysis"/>
    <property type="evidence" value="ECO:0007669"/>
    <property type="project" value="InterPro"/>
</dbReference>
<evidence type="ECO:0000313" key="3">
    <source>
        <dbReference type="EMBL" id="KKR79509.1"/>
    </source>
</evidence>
<feature type="domain" description="Peptidase C1A papain C-terminal" evidence="2">
    <location>
        <begin position="34"/>
        <end position="246"/>
    </location>
</feature>
<dbReference type="SMART" id="SM00645">
    <property type="entry name" value="Pept_C1"/>
    <property type="match status" value="1"/>
</dbReference>
<accession>A0A0G0TR93</accession>
<dbReference type="SUPFAM" id="SSF54001">
    <property type="entry name" value="Cysteine proteinases"/>
    <property type="match status" value="1"/>
</dbReference>